<evidence type="ECO:0000313" key="4">
    <source>
        <dbReference type="Proteomes" id="UP000184447"/>
    </source>
</evidence>
<accession>A0A1M5TFT5</accession>
<dbReference type="STRING" id="1121316.SAMN02745207_01273"/>
<dbReference type="Proteomes" id="UP000184447">
    <property type="component" value="Unassembled WGS sequence"/>
</dbReference>
<dbReference type="OrthoDB" id="9813328at2"/>
<feature type="transmembrane region" description="Helical" evidence="1">
    <location>
        <begin position="44"/>
        <end position="63"/>
    </location>
</feature>
<evidence type="ECO:0000259" key="2">
    <source>
        <dbReference type="PROSITE" id="PS50965"/>
    </source>
</evidence>
<dbReference type="InterPro" id="IPR011528">
    <property type="entry name" value="NERD"/>
</dbReference>
<dbReference type="Pfam" id="PF08378">
    <property type="entry name" value="NERD"/>
    <property type="match status" value="1"/>
</dbReference>
<keyword evidence="1" id="KW-1133">Transmembrane helix</keyword>
<protein>
    <submittedName>
        <fullName evidence="3">Nuclease-related domain-containing protein</fullName>
    </submittedName>
</protein>
<name>A0A1M5TFT5_9CLOT</name>
<dbReference type="PROSITE" id="PS50965">
    <property type="entry name" value="NERD"/>
    <property type="match status" value="1"/>
</dbReference>
<keyword evidence="4" id="KW-1185">Reference proteome</keyword>
<dbReference type="EMBL" id="FQXM01000006">
    <property type="protein sequence ID" value="SHH49521.1"/>
    <property type="molecule type" value="Genomic_DNA"/>
</dbReference>
<gene>
    <name evidence="3" type="ORF">SAMN02745207_01273</name>
</gene>
<dbReference type="AlphaFoldDB" id="A0A1M5TFT5"/>
<organism evidence="3 4">
    <name type="scientific">Clostridium grantii DSM 8605</name>
    <dbReference type="NCBI Taxonomy" id="1121316"/>
    <lineage>
        <taxon>Bacteria</taxon>
        <taxon>Bacillati</taxon>
        <taxon>Bacillota</taxon>
        <taxon>Clostridia</taxon>
        <taxon>Eubacteriales</taxon>
        <taxon>Clostridiaceae</taxon>
        <taxon>Clostridium</taxon>
    </lineage>
</organism>
<dbReference type="RefSeq" id="WP_073337602.1">
    <property type="nucleotide sequence ID" value="NZ_FQXM01000006.1"/>
</dbReference>
<proteinExistence type="predicted"/>
<sequence length="245" mass="28208">MANIKSKERSVHKKRNRLISDSIIAYLFSAFIPILGIVEFKYMYMIQLAIITFIICFIQVTMFKIKILNKGIKGEKQIYKILKKLSNEYNIYNDITLWDGHKGAQIDHLILSPYGILNIETKNMTGEIIGDEDEDTWVQKKFSKSGSEYSNKFKNPCIQGKEHERVLKNFLKNNGIKEETPIKSIIVFNENVGGTLKVTTRSIKVLKSTELFSYINEGLGKTKALNNETVDKISEIFDKRIEGRK</sequence>
<keyword evidence="1" id="KW-0472">Membrane</keyword>
<feature type="domain" description="NERD" evidence="2">
    <location>
        <begin position="70"/>
        <end position="190"/>
    </location>
</feature>
<keyword evidence="1" id="KW-0812">Transmembrane</keyword>
<evidence type="ECO:0000313" key="3">
    <source>
        <dbReference type="EMBL" id="SHH49521.1"/>
    </source>
</evidence>
<reference evidence="3 4" key="1">
    <citation type="submission" date="2016-11" db="EMBL/GenBank/DDBJ databases">
        <authorList>
            <person name="Jaros S."/>
            <person name="Januszkiewicz K."/>
            <person name="Wedrychowicz H."/>
        </authorList>
    </citation>
    <scope>NUCLEOTIDE SEQUENCE [LARGE SCALE GENOMIC DNA]</scope>
    <source>
        <strain evidence="3 4">DSM 8605</strain>
    </source>
</reference>
<feature type="transmembrane region" description="Helical" evidence="1">
    <location>
        <begin position="21"/>
        <end position="38"/>
    </location>
</feature>
<evidence type="ECO:0000256" key="1">
    <source>
        <dbReference type="SAM" id="Phobius"/>
    </source>
</evidence>